<dbReference type="InterPro" id="IPR051045">
    <property type="entry name" value="TonB-dependent_transducer"/>
</dbReference>
<evidence type="ECO:0000313" key="12">
    <source>
        <dbReference type="EMBL" id="MBL4929740.1"/>
    </source>
</evidence>
<dbReference type="RefSeq" id="WP_202662307.1">
    <property type="nucleotide sequence ID" value="NZ_JAESVP010000010.1"/>
</dbReference>
<feature type="region of interest" description="Disordered" evidence="10">
    <location>
        <begin position="135"/>
        <end position="173"/>
    </location>
</feature>
<dbReference type="GO" id="GO:0031992">
    <property type="term" value="F:energy transducer activity"/>
    <property type="evidence" value="ECO:0007669"/>
    <property type="project" value="TreeGrafter"/>
</dbReference>
<sequence>MSLVFAPRSGFGLMLGAGISLAAHGGVVAAMLARPLPAPVVQERGLKGREFIDLAPIEMLLAAPDTDLAEGDVSADSAAQTESAEKTEETKASNDPMLAQVPYDVKDPELQFRIANPDEKTDATKDATEIATKVEEQTHTEFAAPTTAASPAASAGQDEQSGSTEAEVGLSDDDKAQIESWQKDLVLAIAAAKTYPKAARKARAEGKVVVAFALDGYGRIVSRRVAESSGWPVLDNATLAMFDGFDRLPAPPAAMGKGPFDMKVPVNYSFK</sequence>
<dbReference type="SUPFAM" id="SSF74653">
    <property type="entry name" value="TolA/TonB C-terminal domain"/>
    <property type="match status" value="1"/>
</dbReference>
<dbReference type="NCBIfam" id="TIGR01352">
    <property type="entry name" value="tonB_Cterm"/>
    <property type="match status" value="1"/>
</dbReference>
<evidence type="ECO:0000256" key="9">
    <source>
        <dbReference type="ARBA" id="ARBA00023136"/>
    </source>
</evidence>
<evidence type="ECO:0000256" key="2">
    <source>
        <dbReference type="ARBA" id="ARBA00006555"/>
    </source>
</evidence>
<keyword evidence="9" id="KW-0472">Membrane</keyword>
<accession>A0A8J7MVB8</accession>
<evidence type="ECO:0000259" key="11">
    <source>
        <dbReference type="PROSITE" id="PS52015"/>
    </source>
</evidence>
<evidence type="ECO:0000256" key="10">
    <source>
        <dbReference type="SAM" id="MobiDB-lite"/>
    </source>
</evidence>
<dbReference type="PANTHER" id="PTHR33446:SF2">
    <property type="entry name" value="PROTEIN TONB"/>
    <property type="match status" value="1"/>
</dbReference>
<dbReference type="GO" id="GO:0055085">
    <property type="term" value="P:transmembrane transport"/>
    <property type="evidence" value="ECO:0007669"/>
    <property type="project" value="InterPro"/>
</dbReference>
<reference evidence="12" key="1">
    <citation type="submission" date="2021-01" db="EMBL/GenBank/DDBJ databases">
        <title>Genome seq and assembly of Tabrizicola sp. KVB23.</title>
        <authorList>
            <person name="Chhetri G."/>
        </authorList>
    </citation>
    <scope>NUCLEOTIDE SEQUENCE</scope>
    <source>
        <strain evidence="12">KVB23</strain>
    </source>
</reference>
<evidence type="ECO:0000256" key="6">
    <source>
        <dbReference type="ARBA" id="ARBA00022692"/>
    </source>
</evidence>
<gene>
    <name evidence="12" type="ORF">JI744_16665</name>
</gene>
<dbReference type="PANTHER" id="PTHR33446">
    <property type="entry name" value="PROTEIN TONB-RELATED"/>
    <property type="match status" value="1"/>
</dbReference>
<feature type="domain" description="TonB C-terminal" evidence="11">
    <location>
        <begin position="180"/>
        <end position="271"/>
    </location>
</feature>
<evidence type="ECO:0000256" key="5">
    <source>
        <dbReference type="ARBA" id="ARBA00022519"/>
    </source>
</evidence>
<comment type="caution">
    <text evidence="12">The sequence shown here is derived from an EMBL/GenBank/DDBJ whole genome shotgun (WGS) entry which is preliminary data.</text>
</comment>
<evidence type="ECO:0000256" key="3">
    <source>
        <dbReference type="ARBA" id="ARBA00022448"/>
    </source>
</evidence>
<dbReference type="Proteomes" id="UP000619033">
    <property type="component" value="Unassembled WGS sequence"/>
</dbReference>
<keyword evidence="6" id="KW-0812">Transmembrane</keyword>
<dbReference type="InterPro" id="IPR037682">
    <property type="entry name" value="TonB_C"/>
</dbReference>
<keyword evidence="4" id="KW-1003">Cell membrane</keyword>
<keyword evidence="7" id="KW-0653">Protein transport</keyword>
<dbReference type="PROSITE" id="PS52015">
    <property type="entry name" value="TONB_CTD"/>
    <property type="match status" value="1"/>
</dbReference>
<organism evidence="12 13">
    <name type="scientific">Fuscibacter oryzae</name>
    <dbReference type="NCBI Taxonomy" id="2803939"/>
    <lineage>
        <taxon>Bacteria</taxon>
        <taxon>Pseudomonadati</taxon>
        <taxon>Pseudomonadota</taxon>
        <taxon>Alphaproteobacteria</taxon>
        <taxon>Rhodobacterales</taxon>
        <taxon>Paracoccaceae</taxon>
        <taxon>Fuscibacter</taxon>
    </lineage>
</organism>
<feature type="region of interest" description="Disordered" evidence="10">
    <location>
        <begin position="71"/>
        <end position="100"/>
    </location>
</feature>
<keyword evidence="8" id="KW-1133">Transmembrane helix</keyword>
<evidence type="ECO:0000256" key="1">
    <source>
        <dbReference type="ARBA" id="ARBA00004383"/>
    </source>
</evidence>
<dbReference type="EMBL" id="JAESVP010000010">
    <property type="protein sequence ID" value="MBL4929740.1"/>
    <property type="molecule type" value="Genomic_DNA"/>
</dbReference>
<keyword evidence="13" id="KW-1185">Reference proteome</keyword>
<evidence type="ECO:0000256" key="8">
    <source>
        <dbReference type="ARBA" id="ARBA00022989"/>
    </source>
</evidence>
<protein>
    <submittedName>
        <fullName evidence="12">Energy transducer TonB</fullName>
    </submittedName>
</protein>
<name>A0A8J7MVB8_9RHOB</name>
<proteinExistence type="inferred from homology"/>
<dbReference type="InterPro" id="IPR006260">
    <property type="entry name" value="TonB/TolA_C"/>
</dbReference>
<dbReference type="Pfam" id="PF03544">
    <property type="entry name" value="TonB_C"/>
    <property type="match status" value="1"/>
</dbReference>
<dbReference type="GO" id="GO:0098797">
    <property type="term" value="C:plasma membrane protein complex"/>
    <property type="evidence" value="ECO:0007669"/>
    <property type="project" value="TreeGrafter"/>
</dbReference>
<comment type="similarity">
    <text evidence="2">Belongs to the TonB family.</text>
</comment>
<feature type="compositionally biased region" description="Basic and acidic residues" evidence="10">
    <location>
        <begin position="83"/>
        <end position="92"/>
    </location>
</feature>
<evidence type="ECO:0000313" key="13">
    <source>
        <dbReference type="Proteomes" id="UP000619033"/>
    </source>
</evidence>
<feature type="compositionally biased region" description="Low complexity" evidence="10">
    <location>
        <begin position="143"/>
        <end position="155"/>
    </location>
</feature>
<dbReference type="Gene3D" id="3.30.1150.10">
    <property type="match status" value="1"/>
</dbReference>
<evidence type="ECO:0000256" key="4">
    <source>
        <dbReference type="ARBA" id="ARBA00022475"/>
    </source>
</evidence>
<dbReference type="GO" id="GO:0015031">
    <property type="term" value="P:protein transport"/>
    <property type="evidence" value="ECO:0007669"/>
    <property type="project" value="UniProtKB-KW"/>
</dbReference>
<evidence type="ECO:0000256" key="7">
    <source>
        <dbReference type="ARBA" id="ARBA00022927"/>
    </source>
</evidence>
<comment type="subcellular location">
    <subcellularLocation>
        <location evidence="1">Cell inner membrane</location>
        <topology evidence="1">Single-pass membrane protein</topology>
        <orientation evidence="1">Periplasmic side</orientation>
    </subcellularLocation>
</comment>
<keyword evidence="5" id="KW-0997">Cell inner membrane</keyword>
<keyword evidence="3" id="KW-0813">Transport</keyword>
<dbReference type="AlphaFoldDB" id="A0A8J7MVB8"/>